<keyword evidence="4 9" id="KW-0378">Hydrolase</keyword>
<evidence type="ECO:0000256" key="8">
    <source>
        <dbReference type="ARBA" id="ARBA00023326"/>
    </source>
</evidence>
<evidence type="ECO:0000256" key="5">
    <source>
        <dbReference type="ARBA" id="ARBA00023001"/>
    </source>
</evidence>
<dbReference type="GeneID" id="62161401"/>
<dbReference type="InterPro" id="IPR001722">
    <property type="entry name" value="Glyco_hydro_7"/>
</dbReference>
<evidence type="ECO:0000256" key="3">
    <source>
        <dbReference type="ARBA" id="ARBA00022729"/>
    </source>
</evidence>
<dbReference type="EC" id="3.2.1.-" evidence="9"/>
<dbReference type="PANTHER" id="PTHR33753:SF2">
    <property type="entry name" value="GLYCOSIDE HYDROLASE FAMILY 7 PROTEIN"/>
    <property type="match status" value="1"/>
</dbReference>
<dbReference type="Pfam" id="PF00840">
    <property type="entry name" value="Glyco_hydro_7"/>
    <property type="match status" value="1"/>
</dbReference>
<evidence type="ECO:0000256" key="10">
    <source>
        <dbReference type="SAM" id="SignalP"/>
    </source>
</evidence>
<keyword evidence="12" id="KW-1185">Reference proteome</keyword>
<keyword evidence="6" id="KW-0119">Carbohydrate metabolism</keyword>
<evidence type="ECO:0000256" key="7">
    <source>
        <dbReference type="ARBA" id="ARBA00023295"/>
    </source>
</evidence>
<evidence type="ECO:0000256" key="1">
    <source>
        <dbReference type="ARBA" id="ARBA00001641"/>
    </source>
</evidence>
<feature type="signal peptide" evidence="10">
    <location>
        <begin position="1"/>
        <end position="16"/>
    </location>
</feature>
<comment type="similarity">
    <text evidence="2 9">Belongs to the glycosyl hydrolase 7 (cellulase C) family.</text>
</comment>
<keyword evidence="5 9" id="KW-0136">Cellulose degradation</keyword>
<comment type="caution">
    <text evidence="11">The sequence shown here is derived from an EMBL/GenBank/DDBJ whole genome shotgun (WGS) entry which is preliminary data.</text>
</comment>
<accession>A0A9P6LKH3</accession>
<dbReference type="GO" id="GO:0030245">
    <property type="term" value="P:cellulose catabolic process"/>
    <property type="evidence" value="ECO:0007669"/>
    <property type="project" value="UniProtKB-KW"/>
</dbReference>
<dbReference type="Gene3D" id="2.70.100.10">
    <property type="entry name" value="Glycoside hydrolase, family 7, domain"/>
    <property type="match status" value="1"/>
</dbReference>
<keyword evidence="7 9" id="KW-0326">Glycosidase</keyword>
<reference evidence="11" key="2">
    <citation type="submission" date="2020-11" db="EMBL/GenBank/DDBJ databases">
        <title>Whole genome sequencing of Colletotrichum sp.</title>
        <authorList>
            <person name="Li H."/>
        </authorList>
    </citation>
    <scope>NUCLEOTIDE SEQUENCE</scope>
    <source>
        <strain evidence="11">CkLH20</strain>
    </source>
</reference>
<evidence type="ECO:0000256" key="4">
    <source>
        <dbReference type="ARBA" id="ARBA00022801"/>
    </source>
</evidence>
<dbReference type="GO" id="GO:0016162">
    <property type="term" value="F:cellulose 1,4-beta-cellobiosidase activity"/>
    <property type="evidence" value="ECO:0007669"/>
    <property type="project" value="UniProtKB-EC"/>
</dbReference>
<keyword evidence="3 10" id="KW-0732">Signal</keyword>
<dbReference type="Proteomes" id="UP000781932">
    <property type="component" value="Unassembled WGS sequence"/>
</dbReference>
<evidence type="ECO:0000256" key="6">
    <source>
        <dbReference type="ARBA" id="ARBA00023277"/>
    </source>
</evidence>
<dbReference type="PRINTS" id="PR00734">
    <property type="entry name" value="GLHYDRLASE7"/>
</dbReference>
<dbReference type="PANTHER" id="PTHR33753">
    <property type="entry name" value="1,4-BETA-D-GLUCAN CELLOBIOHYDROLASE B"/>
    <property type="match status" value="1"/>
</dbReference>
<dbReference type="OrthoDB" id="4563100at2759"/>
<dbReference type="AlphaFoldDB" id="A0A9P6LKH3"/>
<reference evidence="11" key="1">
    <citation type="submission" date="2020-03" db="EMBL/GenBank/DDBJ databases">
        <authorList>
            <person name="He L."/>
        </authorList>
    </citation>
    <scope>NUCLEOTIDE SEQUENCE</scope>
    <source>
        <strain evidence="11">CkLH20</strain>
    </source>
</reference>
<dbReference type="EMBL" id="JAATWM020000016">
    <property type="protein sequence ID" value="KAF9876763.1"/>
    <property type="molecule type" value="Genomic_DNA"/>
</dbReference>
<comment type="catalytic activity">
    <reaction evidence="1">
        <text>Hydrolysis of (1-&gt;4)-beta-D-glucosidic linkages in cellulose and cellotetraose, releasing cellobiose from the non-reducing ends of the chains.</text>
        <dbReference type="EC" id="3.2.1.91"/>
    </reaction>
</comment>
<organism evidence="11 12">
    <name type="scientific">Colletotrichum karsti</name>
    <dbReference type="NCBI Taxonomy" id="1095194"/>
    <lineage>
        <taxon>Eukaryota</taxon>
        <taxon>Fungi</taxon>
        <taxon>Dikarya</taxon>
        <taxon>Ascomycota</taxon>
        <taxon>Pezizomycotina</taxon>
        <taxon>Sordariomycetes</taxon>
        <taxon>Hypocreomycetidae</taxon>
        <taxon>Glomerellales</taxon>
        <taxon>Glomerellaceae</taxon>
        <taxon>Colletotrichum</taxon>
        <taxon>Colletotrichum boninense species complex</taxon>
    </lineage>
</organism>
<evidence type="ECO:0000256" key="9">
    <source>
        <dbReference type="RuleBase" id="RU361164"/>
    </source>
</evidence>
<feature type="chain" id="PRO_5040142006" description="Glucanase" evidence="10">
    <location>
        <begin position="17"/>
        <end position="432"/>
    </location>
</feature>
<dbReference type="RefSeq" id="XP_038746224.1">
    <property type="nucleotide sequence ID" value="XM_038888327.1"/>
</dbReference>
<gene>
    <name evidence="11" type="ORF">CkaCkLH20_05609</name>
</gene>
<name>A0A9P6LKH3_9PEZI</name>
<evidence type="ECO:0000313" key="11">
    <source>
        <dbReference type="EMBL" id="KAF9876763.1"/>
    </source>
</evidence>
<keyword evidence="8 9" id="KW-0624">Polysaccharide degradation</keyword>
<proteinExistence type="inferred from homology"/>
<dbReference type="InterPro" id="IPR013320">
    <property type="entry name" value="ConA-like_dom_sf"/>
</dbReference>
<evidence type="ECO:0000313" key="12">
    <source>
        <dbReference type="Proteomes" id="UP000781932"/>
    </source>
</evidence>
<protein>
    <recommendedName>
        <fullName evidence="9">Glucanase</fullName>
        <ecNumber evidence="9">3.2.1.-</ecNumber>
    </recommendedName>
</protein>
<dbReference type="SUPFAM" id="SSF49899">
    <property type="entry name" value="Concanavalin A-like lectins/glucanases"/>
    <property type="match status" value="1"/>
</dbReference>
<dbReference type="InterPro" id="IPR037019">
    <property type="entry name" value="Glyco_hydro_7_sf"/>
</dbReference>
<sequence>MRHLLHPLFLALLAKAQKVGDLQEEVHPKLSWKRCTSSAACETVQGEITVDAEYRWLHLVDDYHSCFENQQWQADQCNSTQSCTERCALDGAYYPGYGIAATGDALSQSYYTPIDFGRSFNSRVFLMEGGGDRYQTFTLLGNELAFDVDLSTMACGLNGALRFLAMDADGGMERFPGNEAGARFVGGQANFEGWTPSPWDPVRGEGNLGACCPEFDVWNSNSQAFQTTSKLCRARVNSYTVCANGEFCMLERLPMCDKDGCDYNPYRLGVTDFYGPGKTVDTTKKFTVVTRFAADKITKFFVQDGVKIETPAPATAGIPDGDDLSKEYCRAKASVFQERDFFEEFGGFSRQSDMLSRPMVMALSIQDDYYAWNTWLDSTYPANSGDFPGRTRGPCPWEQNDPNSPDRQLDWYKAKVAWSNIRFGPIGSTVAV</sequence>
<evidence type="ECO:0000256" key="2">
    <source>
        <dbReference type="ARBA" id="ARBA00006044"/>
    </source>
</evidence>